<dbReference type="Proteomes" id="UP000324222">
    <property type="component" value="Unassembled WGS sequence"/>
</dbReference>
<accession>A0A5B7ELQ0</accession>
<gene>
    <name evidence="1" type="ORF">E2C01_027588</name>
</gene>
<dbReference type="AlphaFoldDB" id="A0A5B7ELQ0"/>
<comment type="caution">
    <text evidence="1">The sequence shown here is derived from an EMBL/GenBank/DDBJ whole genome shotgun (WGS) entry which is preliminary data.</text>
</comment>
<protein>
    <submittedName>
        <fullName evidence="1">Uncharacterized protein</fullName>
    </submittedName>
</protein>
<keyword evidence="2" id="KW-1185">Reference proteome</keyword>
<dbReference type="EMBL" id="VSRR010003006">
    <property type="protein sequence ID" value="MPC34207.1"/>
    <property type="molecule type" value="Genomic_DNA"/>
</dbReference>
<sequence>MLITSVSLYTPPQCHSTSTRIMSLRSSTGHAVEMIRVQMNKEDAMPGVLHVYKKAKQGCIPRRTTLHLSKIQYKGVMTSLWRYWSTQPQEVVRLPTGISEGRWSHNSGSS</sequence>
<proteinExistence type="predicted"/>
<reference evidence="1 2" key="1">
    <citation type="submission" date="2019-05" db="EMBL/GenBank/DDBJ databases">
        <title>Another draft genome of Portunus trituberculatus and its Hox gene families provides insights of decapod evolution.</title>
        <authorList>
            <person name="Jeong J.-H."/>
            <person name="Song I."/>
            <person name="Kim S."/>
            <person name="Choi T."/>
            <person name="Kim D."/>
            <person name="Ryu S."/>
            <person name="Kim W."/>
        </authorList>
    </citation>
    <scope>NUCLEOTIDE SEQUENCE [LARGE SCALE GENOMIC DNA]</scope>
    <source>
        <tissue evidence="1">Muscle</tissue>
    </source>
</reference>
<name>A0A5B7ELQ0_PORTR</name>
<organism evidence="1 2">
    <name type="scientific">Portunus trituberculatus</name>
    <name type="common">Swimming crab</name>
    <name type="synonym">Neptunus trituberculatus</name>
    <dbReference type="NCBI Taxonomy" id="210409"/>
    <lineage>
        <taxon>Eukaryota</taxon>
        <taxon>Metazoa</taxon>
        <taxon>Ecdysozoa</taxon>
        <taxon>Arthropoda</taxon>
        <taxon>Crustacea</taxon>
        <taxon>Multicrustacea</taxon>
        <taxon>Malacostraca</taxon>
        <taxon>Eumalacostraca</taxon>
        <taxon>Eucarida</taxon>
        <taxon>Decapoda</taxon>
        <taxon>Pleocyemata</taxon>
        <taxon>Brachyura</taxon>
        <taxon>Eubrachyura</taxon>
        <taxon>Portunoidea</taxon>
        <taxon>Portunidae</taxon>
        <taxon>Portuninae</taxon>
        <taxon>Portunus</taxon>
    </lineage>
</organism>
<evidence type="ECO:0000313" key="2">
    <source>
        <dbReference type="Proteomes" id="UP000324222"/>
    </source>
</evidence>
<evidence type="ECO:0000313" key="1">
    <source>
        <dbReference type="EMBL" id="MPC34207.1"/>
    </source>
</evidence>